<keyword evidence="2" id="KW-1185">Reference proteome</keyword>
<reference evidence="1 2" key="1">
    <citation type="journal article" date="2022" name="bioRxiv">
        <title>Genomics of Preaxostyla Flagellates Illuminates Evolutionary Transitions and the Path Towards Mitochondrial Loss.</title>
        <authorList>
            <person name="Novak L.V.F."/>
            <person name="Treitli S.C."/>
            <person name="Pyrih J."/>
            <person name="Halakuc P."/>
            <person name="Pipaliya S.V."/>
            <person name="Vacek V."/>
            <person name="Brzon O."/>
            <person name="Soukal P."/>
            <person name="Eme L."/>
            <person name="Dacks J.B."/>
            <person name="Karnkowska A."/>
            <person name="Elias M."/>
            <person name="Hampl V."/>
        </authorList>
    </citation>
    <scope>NUCLEOTIDE SEQUENCE [LARGE SCALE GENOMIC DNA]</scope>
    <source>
        <strain evidence="1">NAU3</strain>
        <tissue evidence="1">Gut</tissue>
    </source>
</reference>
<gene>
    <name evidence="1" type="ORF">BLNAU_3424</name>
</gene>
<sequence>MDSIVILFEQHLLDISPTELEELFSPASEYINHVIFNLRSHLVTLSPDLKQNGEQLFDFLTQNATCQSHLNVLSRLLIDSQIPRKSLMTTLVQIVDQLIFTLADLDDEFVEQHGGLETVVKLATTLSEISLSSFTHPLCLESLQTTPSLSTDFTDLRSISAPISANYFQSLSHTVIDKVRFHQSRLQHLTNIIHVSAQT</sequence>
<organism evidence="1 2">
    <name type="scientific">Blattamonas nauphoetae</name>
    <dbReference type="NCBI Taxonomy" id="2049346"/>
    <lineage>
        <taxon>Eukaryota</taxon>
        <taxon>Metamonada</taxon>
        <taxon>Preaxostyla</taxon>
        <taxon>Oxymonadida</taxon>
        <taxon>Blattamonas</taxon>
    </lineage>
</organism>
<evidence type="ECO:0000313" key="1">
    <source>
        <dbReference type="EMBL" id="KAK2961626.1"/>
    </source>
</evidence>
<dbReference type="EMBL" id="JARBJD010000015">
    <property type="protein sequence ID" value="KAK2961626.1"/>
    <property type="molecule type" value="Genomic_DNA"/>
</dbReference>
<accession>A0ABQ9YD97</accession>
<name>A0ABQ9YD97_9EUKA</name>
<dbReference type="Proteomes" id="UP001281761">
    <property type="component" value="Unassembled WGS sequence"/>
</dbReference>
<protein>
    <submittedName>
        <fullName evidence="1">Uncharacterized protein</fullName>
    </submittedName>
</protein>
<proteinExistence type="predicted"/>
<comment type="caution">
    <text evidence="1">The sequence shown here is derived from an EMBL/GenBank/DDBJ whole genome shotgun (WGS) entry which is preliminary data.</text>
</comment>
<evidence type="ECO:0000313" key="2">
    <source>
        <dbReference type="Proteomes" id="UP001281761"/>
    </source>
</evidence>